<organism evidence="6 7">
    <name type="scientific">Mycena rosella</name>
    <name type="common">Pink bonnet</name>
    <name type="synonym">Agaricus rosellus</name>
    <dbReference type="NCBI Taxonomy" id="1033263"/>
    <lineage>
        <taxon>Eukaryota</taxon>
        <taxon>Fungi</taxon>
        <taxon>Dikarya</taxon>
        <taxon>Basidiomycota</taxon>
        <taxon>Agaricomycotina</taxon>
        <taxon>Agaricomycetes</taxon>
        <taxon>Agaricomycetidae</taxon>
        <taxon>Agaricales</taxon>
        <taxon>Marasmiineae</taxon>
        <taxon>Mycenaceae</taxon>
        <taxon>Mycena</taxon>
    </lineage>
</organism>
<comment type="caution">
    <text evidence="6">The sequence shown here is derived from an EMBL/GenBank/DDBJ whole genome shotgun (WGS) entry which is preliminary data.</text>
</comment>
<evidence type="ECO:0000256" key="1">
    <source>
        <dbReference type="ARBA" id="ARBA00004141"/>
    </source>
</evidence>
<feature type="transmembrane region" description="Helical" evidence="5">
    <location>
        <begin position="6"/>
        <end position="23"/>
    </location>
</feature>
<evidence type="ECO:0000256" key="4">
    <source>
        <dbReference type="ARBA" id="ARBA00023136"/>
    </source>
</evidence>
<feature type="transmembrane region" description="Helical" evidence="5">
    <location>
        <begin position="242"/>
        <end position="264"/>
    </location>
</feature>
<dbReference type="PANTHER" id="PTHR31465:SF9">
    <property type="entry name" value="SPHINGOID LONG-CHAIN BASE TRANSPORTER RSB1"/>
    <property type="match status" value="1"/>
</dbReference>
<keyword evidence="7" id="KW-1185">Reference proteome</keyword>
<evidence type="ECO:0000256" key="2">
    <source>
        <dbReference type="ARBA" id="ARBA00022692"/>
    </source>
</evidence>
<dbReference type="EMBL" id="JARKIE010000395">
    <property type="protein sequence ID" value="KAJ7645746.1"/>
    <property type="molecule type" value="Genomic_DNA"/>
</dbReference>
<protein>
    <submittedName>
        <fullName evidence="6">RTA-like protein</fullName>
    </submittedName>
</protein>
<gene>
    <name evidence="6" type="ORF">B0H17DRAFT_959443</name>
</gene>
<evidence type="ECO:0000313" key="6">
    <source>
        <dbReference type="EMBL" id="KAJ7645746.1"/>
    </source>
</evidence>
<sequence length="273" mass="30417">YGYAPSKSVTVILVVLFTVSTLIHTRRAVHCRRWWFLLTACASGIKEILSWSARLWSALSPSLFTPYEMQIFTTRIRPMPLAPANFIVLGKIITRLGPEYSRLNRNPDLISLVVQGIGGALASRPDTSEFSCEPDGANKLLKVLLGGDIMLGGIVFQIVAIIVYVFYAAEFFVRYLKGRPMPRANTHGHEIPPRPSKLDTRLKFLIIGLTFNTTCLFIRAVYRVAELADGFTGRIITTQIYFNALDGTMVVLAIFTIFHPGLLLRTHSNDPGS</sequence>
<name>A0AAD7CCY9_MYCRO</name>
<feature type="transmembrane region" description="Helical" evidence="5">
    <location>
        <begin position="149"/>
        <end position="173"/>
    </location>
</feature>
<keyword evidence="2 5" id="KW-0812">Transmembrane</keyword>
<keyword evidence="4 5" id="KW-0472">Membrane</keyword>
<comment type="subcellular location">
    <subcellularLocation>
        <location evidence="1">Membrane</location>
        <topology evidence="1">Multi-pass membrane protein</topology>
    </subcellularLocation>
</comment>
<evidence type="ECO:0000256" key="5">
    <source>
        <dbReference type="SAM" id="Phobius"/>
    </source>
</evidence>
<proteinExistence type="predicted"/>
<dbReference type="AlphaFoldDB" id="A0AAD7CCY9"/>
<reference evidence="6" key="1">
    <citation type="submission" date="2023-03" db="EMBL/GenBank/DDBJ databases">
        <title>Massive genome expansion in bonnet fungi (Mycena s.s.) driven by repeated elements and novel gene families across ecological guilds.</title>
        <authorList>
            <consortium name="Lawrence Berkeley National Laboratory"/>
            <person name="Harder C.B."/>
            <person name="Miyauchi S."/>
            <person name="Viragh M."/>
            <person name="Kuo A."/>
            <person name="Thoen E."/>
            <person name="Andreopoulos B."/>
            <person name="Lu D."/>
            <person name="Skrede I."/>
            <person name="Drula E."/>
            <person name="Henrissat B."/>
            <person name="Morin E."/>
            <person name="Kohler A."/>
            <person name="Barry K."/>
            <person name="LaButti K."/>
            <person name="Morin E."/>
            <person name="Salamov A."/>
            <person name="Lipzen A."/>
            <person name="Mereny Z."/>
            <person name="Hegedus B."/>
            <person name="Baldrian P."/>
            <person name="Stursova M."/>
            <person name="Weitz H."/>
            <person name="Taylor A."/>
            <person name="Grigoriev I.V."/>
            <person name="Nagy L.G."/>
            <person name="Martin F."/>
            <person name="Kauserud H."/>
        </authorList>
    </citation>
    <scope>NUCLEOTIDE SEQUENCE</scope>
    <source>
        <strain evidence="6">CBHHK067</strain>
    </source>
</reference>
<dbReference type="PANTHER" id="PTHR31465">
    <property type="entry name" value="PROTEIN RTA1-RELATED"/>
    <property type="match status" value="1"/>
</dbReference>
<evidence type="ECO:0000256" key="3">
    <source>
        <dbReference type="ARBA" id="ARBA00022989"/>
    </source>
</evidence>
<evidence type="ECO:0000313" key="7">
    <source>
        <dbReference type="Proteomes" id="UP001221757"/>
    </source>
</evidence>
<accession>A0AAD7CCY9</accession>
<dbReference type="GO" id="GO:0000324">
    <property type="term" value="C:fungal-type vacuole"/>
    <property type="evidence" value="ECO:0007669"/>
    <property type="project" value="TreeGrafter"/>
</dbReference>
<keyword evidence="3 5" id="KW-1133">Transmembrane helix</keyword>
<dbReference type="InterPro" id="IPR007568">
    <property type="entry name" value="RTA1"/>
</dbReference>
<dbReference type="GO" id="GO:0005886">
    <property type="term" value="C:plasma membrane"/>
    <property type="evidence" value="ECO:0007669"/>
    <property type="project" value="TreeGrafter"/>
</dbReference>
<feature type="transmembrane region" description="Helical" evidence="5">
    <location>
        <begin position="204"/>
        <end position="222"/>
    </location>
</feature>
<feature type="non-terminal residue" evidence="6">
    <location>
        <position position="1"/>
    </location>
</feature>
<dbReference type="Pfam" id="PF04479">
    <property type="entry name" value="RTA1"/>
    <property type="match status" value="1"/>
</dbReference>
<dbReference type="Proteomes" id="UP001221757">
    <property type="component" value="Unassembled WGS sequence"/>
</dbReference>